<dbReference type="GO" id="GO:0005829">
    <property type="term" value="C:cytosol"/>
    <property type="evidence" value="ECO:0007669"/>
    <property type="project" value="TreeGrafter"/>
</dbReference>
<protein>
    <submittedName>
        <fullName evidence="7">Carbamate kinase</fullName>
        <ecNumber evidence="7">2.7.2.2</ecNumber>
    </submittedName>
</protein>
<dbReference type="AlphaFoldDB" id="A0A3B0VGE3"/>
<gene>
    <name evidence="7" type="ORF">MNBD_DELTA02-1052</name>
</gene>
<dbReference type="CDD" id="cd04235">
    <property type="entry name" value="AAK_CK"/>
    <property type="match status" value="1"/>
</dbReference>
<evidence type="ECO:0000259" key="6">
    <source>
        <dbReference type="Pfam" id="PF00696"/>
    </source>
</evidence>
<dbReference type="EC" id="2.7.2.2" evidence="7"/>
<dbReference type="InterPro" id="IPR001048">
    <property type="entry name" value="Asp/Glu/Uridylate_kinase"/>
</dbReference>
<dbReference type="InterPro" id="IPR036393">
    <property type="entry name" value="AceGlu_kinase-like_sf"/>
</dbReference>
<dbReference type="GO" id="GO:0019546">
    <property type="term" value="P:L-arginine deiminase pathway"/>
    <property type="evidence" value="ECO:0007669"/>
    <property type="project" value="TreeGrafter"/>
</dbReference>
<dbReference type="PANTHER" id="PTHR30409">
    <property type="entry name" value="CARBAMATE KINASE"/>
    <property type="match status" value="1"/>
</dbReference>
<name>A0A3B0VGE3_9ZZZZ</name>
<evidence type="ECO:0000256" key="5">
    <source>
        <dbReference type="ARBA" id="ARBA00022840"/>
    </source>
</evidence>
<dbReference type="GO" id="GO:0005524">
    <property type="term" value="F:ATP binding"/>
    <property type="evidence" value="ECO:0007669"/>
    <property type="project" value="UniProtKB-KW"/>
</dbReference>
<evidence type="ECO:0000256" key="3">
    <source>
        <dbReference type="ARBA" id="ARBA00022741"/>
    </source>
</evidence>
<evidence type="ECO:0000256" key="1">
    <source>
        <dbReference type="ARBA" id="ARBA00011066"/>
    </source>
</evidence>
<dbReference type="SUPFAM" id="SSF53633">
    <property type="entry name" value="Carbamate kinase-like"/>
    <property type="match status" value="1"/>
</dbReference>
<evidence type="ECO:0000313" key="7">
    <source>
        <dbReference type="EMBL" id="VAW37377.1"/>
    </source>
</evidence>
<dbReference type="GO" id="GO:0008804">
    <property type="term" value="F:carbamate kinase activity"/>
    <property type="evidence" value="ECO:0007669"/>
    <property type="project" value="UniProtKB-EC"/>
</dbReference>
<dbReference type="PIRSF" id="PIRSF000723">
    <property type="entry name" value="Carbamate_kin"/>
    <property type="match status" value="1"/>
</dbReference>
<dbReference type="PRINTS" id="PR01469">
    <property type="entry name" value="CARBMTKINASE"/>
</dbReference>
<organism evidence="7">
    <name type="scientific">hydrothermal vent metagenome</name>
    <dbReference type="NCBI Taxonomy" id="652676"/>
    <lineage>
        <taxon>unclassified sequences</taxon>
        <taxon>metagenomes</taxon>
        <taxon>ecological metagenomes</taxon>
    </lineage>
</organism>
<feature type="domain" description="Aspartate/glutamate/uridylate kinase" evidence="6">
    <location>
        <begin position="15"/>
        <end position="300"/>
    </location>
</feature>
<keyword evidence="3" id="KW-0547">Nucleotide-binding</keyword>
<keyword evidence="2 7" id="KW-0808">Transferase</keyword>
<dbReference type="NCBIfam" id="NF009007">
    <property type="entry name" value="PRK12352.1"/>
    <property type="match status" value="1"/>
</dbReference>
<keyword evidence="4 7" id="KW-0418">Kinase</keyword>
<reference evidence="7" key="1">
    <citation type="submission" date="2018-06" db="EMBL/GenBank/DDBJ databases">
        <authorList>
            <person name="Zhirakovskaya E."/>
        </authorList>
    </citation>
    <scope>NUCLEOTIDE SEQUENCE</scope>
</reference>
<dbReference type="PANTHER" id="PTHR30409:SF1">
    <property type="entry name" value="CARBAMATE KINASE-RELATED"/>
    <property type="match status" value="1"/>
</dbReference>
<proteinExistence type="inferred from homology"/>
<comment type="similarity">
    <text evidence="1">Belongs to the carbamate kinase family.</text>
</comment>
<dbReference type="NCBIfam" id="TIGR00746">
    <property type="entry name" value="arcC"/>
    <property type="match status" value="1"/>
</dbReference>
<dbReference type="Pfam" id="PF00696">
    <property type="entry name" value="AA_kinase"/>
    <property type="match status" value="1"/>
</dbReference>
<dbReference type="FunFam" id="3.40.1160.10:FF:000007">
    <property type="entry name" value="Carbamate kinase"/>
    <property type="match status" value="1"/>
</dbReference>
<evidence type="ECO:0000256" key="4">
    <source>
        <dbReference type="ARBA" id="ARBA00022777"/>
    </source>
</evidence>
<dbReference type="InterPro" id="IPR023000">
    <property type="entry name" value="Shikimate_kinase_CS"/>
</dbReference>
<sequence>MAEKGTKKTAKIKQKTIVVSLGGNVIIRRGESGTIEEQFRNTELACRCVAGLVNDGHRVIITHGNGPVVGNILIRNEAAGAEIPSMPLYICDADSEGGLGFMIQQALHNEFVKRHSIKNVVTVVTQVTVDPKDPAFKDPTKPIGPFYTKEQSERLTLEKGWVMLEDSGRGWRRNVASPRPVRIIEADVIKTLTRNNVVVIAAGGGGVPVTEATDGTLAGIDAVIDKDFATATLANQLGAELFINLTQIECAYLDFGKARQKKVSKMTTKEARYYLAEDHFKAGSMRPKIEAAVEFVEESKNRNASVIITTPELIKEAMAGKAGTRVTK</sequence>
<dbReference type="InterPro" id="IPR003964">
    <property type="entry name" value="Carb_kinase"/>
</dbReference>
<dbReference type="PROSITE" id="PS01128">
    <property type="entry name" value="SHIKIMATE_KINASE"/>
    <property type="match status" value="1"/>
</dbReference>
<accession>A0A3B0VGE3</accession>
<evidence type="ECO:0000256" key="2">
    <source>
        <dbReference type="ARBA" id="ARBA00022679"/>
    </source>
</evidence>
<keyword evidence="5" id="KW-0067">ATP-binding</keyword>
<dbReference type="EMBL" id="UOEZ01000053">
    <property type="protein sequence ID" value="VAW37377.1"/>
    <property type="molecule type" value="Genomic_DNA"/>
</dbReference>
<dbReference type="Gene3D" id="3.40.1160.10">
    <property type="entry name" value="Acetylglutamate kinase-like"/>
    <property type="match status" value="1"/>
</dbReference>